<evidence type="ECO:0008006" key="8">
    <source>
        <dbReference type="Google" id="ProtNLM"/>
    </source>
</evidence>
<evidence type="ECO:0000259" key="5">
    <source>
        <dbReference type="Pfam" id="PF14689"/>
    </source>
</evidence>
<dbReference type="InterPro" id="IPR016120">
    <property type="entry name" value="Sig_transdc_His_kin_SpoOB"/>
</dbReference>
<evidence type="ECO:0000313" key="6">
    <source>
        <dbReference type="EMBL" id="MRH42986.1"/>
    </source>
</evidence>
<dbReference type="Pfam" id="PF14689">
    <property type="entry name" value="SPOB_a"/>
    <property type="match status" value="1"/>
</dbReference>
<sequence>MLRGREQMMKEEETVNLLRYYRHDWMNTVQLLMGYTSLGKMDKVQEKLKESVDIAEQERKLVNLDIPKTAIWVISFNWRFDNFRIDYKVEIDNKNLSNFDEKLHQQLEEITELLTTYATKMEMYSGTLLFHYGSDAKIELELSITGAFKDIEKLNEQLVKKQDLHKVVIESLTNNQYKCTLKMECN</sequence>
<accession>A0A6A8DEP0</accession>
<protein>
    <recommendedName>
        <fullName evidence="8">SpoOB alpha-helical domain-containing protein</fullName>
    </recommendedName>
</protein>
<dbReference type="EMBL" id="WJNG01000007">
    <property type="protein sequence ID" value="MRH42986.1"/>
    <property type="molecule type" value="Genomic_DNA"/>
</dbReference>
<keyword evidence="2" id="KW-0808">Transferase</keyword>
<proteinExistence type="predicted"/>
<evidence type="ECO:0000313" key="7">
    <source>
        <dbReference type="Proteomes" id="UP000799092"/>
    </source>
</evidence>
<dbReference type="OrthoDB" id="2375606at2"/>
<dbReference type="Gene3D" id="1.10.287.130">
    <property type="match status" value="1"/>
</dbReference>
<dbReference type="SUPFAM" id="SSF55890">
    <property type="entry name" value="Sporulation response regulatory protein Spo0B"/>
    <property type="match status" value="1"/>
</dbReference>
<dbReference type="GO" id="GO:0000155">
    <property type="term" value="F:phosphorelay sensor kinase activity"/>
    <property type="evidence" value="ECO:0007669"/>
    <property type="project" value="InterPro"/>
</dbReference>
<keyword evidence="3" id="KW-0418">Kinase</keyword>
<evidence type="ECO:0000256" key="2">
    <source>
        <dbReference type="ARBA" id="ARBA00022679"/>
    </source>
</evidence>
<keyword evidence="1" id="KW-0597">Phosphoprotein</keyword>
<feature type="domain" description="Sporulation initiation phosphotransferase B C-terminal" evidence="4">
    <location>
        <begin position="67"/>
        <end position="178"/>
    </location>
</feature>
<dbReference type="Gene3D" id="3.30.565.30">
    <property type="entry name" value="Sporulation initiation phosphotransferase B (SpoOB), C-terminal domain"/>
    <property type="match status" value="1"/>
</dbReference>
<keyword evidence="7" id="KW-1185">Reference proteome</keyword>
<dbReference type="Pfam" id="PF14682">
    <property type="entry name" value="SPOB_ab"/>
    <property type="match status" value="1"/>
</dbReference>
<name>A0A6A8DEP0_9BACI</name>
<dbReference type="InterPro" id="IPR039506">
    <property type="entry name" value="SPOB_a"/>
</dbReference>
<comment type="caution">
    <text evidence="6">The sequence shown here is derived from an EMBL/GenBank/DDBJ whole genome shotgun (WGS) entry which is preliminary data.</text>
</comment>
<dbReference type="InterPro" id="IPR016122">
    <property type="entry name" value="SpoOB_C"/>
</dbReference>
<gene>
    <name evidence="6" type="ORF">GH741_09840</name>
</gene>
<dbReference type="AlphaFoldDB" id="A0A6A8DEP0"/>
<reference evidence="6" key="1">
    <citation type="submission" date="2019-11" db="EMBL/GenBank/DDBJ databases">
        <authorList>
            <person name="Li J."/>
        </authorList>
    </citation>
    <scope>NUCLEOTIDE SEQUENCE</scope>
    <source>
        <strain evidence="6">B6B</strain>
    </source>
</reference>
<evidence type="ECO:0000256" key="3">
    <source>
        <dbReference type="ARBA" id="ARBA00022777"/>
    </source>
</evidence>
<dbReference type="Proteomes" id="UP000799092">
    <property type="component" value="Unassembled WGS sequence"/>
</dbReference>
<evidence type="ECO:0000259" key="4">
    <source>
        <dbReference type="Pfam" id="PF14682"/>
    </source>
</evidence>
<feature type="domain" description="SpoOB alpha-helical" evidence="5">
    <location>
        <begin position="6"/>
        <end position="64"/>
    </location>
</feature>
<evidence type="ECO:0000256" key="1">
    <source>
        <dbReference type="ARBA" id="ARBA00022553"/>
    </source>
</evidence>
<dbReference type="InterPro" id="IPR037100">
    <property type="entry name" value="Spo0B_C_sf"/>
</dbReference>
<organism evidence="6 7">
    <name type="scientific">Aquibacillus halophilus</name>
    <dbReference type="NCBI Taxonomy" id="930132"/>
    <lineage>
        <taxon>Bacteria</taxon>
        <taxon>Bacillati</taxon>
        <taxon>Bacillota</taxon>
        <taxon>Bacilli</taxon>
        <taxon>Bacillales</taxon>
        <taxon>Bacillaceae</taxon>
        <taxon>Aquibacillus</taxon>
    </lineage>
</organism>